<keyword evidence="6 8" id="KW-0067">ATP-binding</keyword>
<sequence length="202" mass="22304">MGLVVGLTGGIASGKSTVAHLFQQHFSIDVVDADIIAREVVEPGSEGLTAICAHFGLTILKPDGQLDRTALREKIFADEQEKAWLNQLLHPMIRAKMIADLAKTTSPYALLVVPLLIENNLQTLVDRILVVDVDLKTQIARTMARDKVSEQQVRSILAAQASREQRLQYADDVIKNSAENQKLLPQITELHKKYLAICSLSL</sequence>
<evidence type="ECO:0000256" key="9">
    <source>
        <dbReference type="NCBIfam" id="TIGR00152"/>
    </source>
</evidence>
<evidence type="ECO:0000256" key="5">
    <source>
        <dbReference type="ARBA" id="ARBA00022777"/>
    </source>
</evidence>
<feature type="binding site" evidence="8">
    <location>
        <begin position="12"/>
        <end position="17"/>
    </location>
    <ligand>
        <name>ATP</name>
        <dbReference type="ChEBI" id="CHEBI:30616"/>
    </ligand>
</feature>
<dbReference type="GO" id="GO:0005737">
    <property type="term" value="C:cytoplasm"/>
    <property type="evidence" value="ECO:0007669"/>
    <property type="project" value="UniProtKB-SubCell"/>
</dbReference>
<comment type="catalytic activity">
    <reaction evidence="8">
        <text>3'-dephospho-CoA + ATP = ADP + CoA + H(+)</text>
        <dbReference type="Rhea" id="RHEA:18245"/>
        <dbReference type="ChEBI" id="CHEBI:15378"/>
        <dbReference type="ChEBI" id="CHEBI:30616"/>
        <dbReference type="ChEBI" id="CHEBI:57287"/>
        <dbReference type="ChEBI" id="CHEBI:57328"/>
        <dbReference type="ChEBI" id="CHEBI:456216"/>
        <dbReference type="EC" id="2.7.1.24"/>
    </reaction>
</comment>
<dbReference type="RefSeq" id="WP_013857688.1">
    <property type="nucleotide sequence ID" value="NZ_AJYT02000020.1"/>
</dbReference>
<dbReference type="CDD" id="cd02022">
    <property type="entry name" value="DPCK"/>
    <property type="match status" value="1"/>
</dbReference>
<dbReference type="EMBL" id="SCLC01000007">
    <property type="protein sequence ID" value="MBF4435199.1"/>
    <property type="molecule type" value="Genomic_DNA"/>
</dbReference>
<dbReference type="NCBIfam" id="TIGR00152">
    <property type="entry name" value="dephospho-CoA kinase"/>
    <property type="match status" value="1"/>
</dbReference>
<evidence type="ECO:0000256" key="1">
    <source>
        <dbReference type="ARBA" id="ARBA00009018"/>
    </source>
</evidence>
<comment type="subcellular location">
    <subcellularLocation>
        <location evidence="8">Cytoplasm</location>
    </subcellularLocation>
</comment>
<dbReference type="OMA" id="CQMDIEQ"/>
<keyword evidence="5 8" id="KW-0418">Kinase</keyword>
<dbReference type="HAMAP" id="MF_00376">
    <property type="entry name" value="Dephospho_CoA_kinase"/>
    <property type="match status" value="1"/>
</dbReference>
<dbReference type="Proteomes" id="UP000722957">
    <property type="component" value="Unassembled WGS sequence"/>
</dbReference>
<evidence type="ECO:0000256" key="7">
    <source>
        <dbReference type="ARBA" id="ARBA00022993"/>
    </source>
</evidence>
<dbReference type="Gene3D" id="3.40.50.300">
    <property type="entry name" value="P-loop containing nucleotide triphosphate hydrolases"/>
    <property type="match status" value="1"/>
</dbReference>
<evidence type="ECO:0000313" key="12">
    <source>
        <dbReference type="EMBL" id="MBF4435199.1"/>
    </source>
</evidence>
<evidence type="ECO:0000256" key="3">
    <source>
        <dbReference type="ARBA" id="ARBA00022679"/>
    </source>
</evidence>
<protein>
    <recommendedName>
        <fullName evidence="8 9">Dephospho-CoA kinase</fullName>
        <ecNumber evidence="8 9">2.7.1.24</ecNumber>
    </recommendedName>
    <alternativeName>
        <fullName evidence="8">Dephosphocoenzyme A kinase</fullName>
    </alternativeName>
</protein>
<dbReference type="InterPro" id="IPR001977">
    <property type="entry name" value="Depp_CoAkinase"/>
</dbReference>
<evidence type="ECO:0000313" key="14">
    <source>
        <dbReference type="Proteomes" id="UP000722957"/>
    </source>
</evidence>
<evidence type="ECO:0000256" key="6">
    <source>
        <dbReference type="ARBA" id="ARBA00022840"/>
    </source>
</evidence>
<keyword evidence="2 8" id="KW-0963">Cytoplasm</keyword>
<dbReference type="GO" id="GO:0015937">
    <property type="term" value="P:coenzyme A biosynthetic process"/>
    <property type="evidence" value="ECO:0007669"/>
    <property type="project" value="UniProtKB-UniRule"/>
</dbReference>
<proteinExistence type="inferred from homology"/>
<evidence type="ECO:0000313" key="13">
    <source>
        <dbReference type="Proteomes" id="UP000256923"/>
    </source>
</evidence>
<organism evidence="10 13">
    <name type="scientific">Vibrio anguillarum</name>
    <name type="common">Listonella anguillarum</name>
    <dbReference type="NCBI Taxonomy" id="55601"/>
    <lineage>
        <taxon>Bacteria</taxon>
        <taxon>Pseudomonadati</taxon>
        <taxon>Pseudomonadota</taxon>
        <taxon>Gammaproteobacteria</taxon>
        <taxon>Vibrionales</taxon>
        <taxon>Vibrionaceae</taxon>
        <taxon>Vibrio</taxon>
    </lineage>
</organism>
<accession>A0A1E5FFF5</accession>
<dbReference type="Pfam" id="PF01121">
    <property type="entry name" value="CoaE"/>
    <property type="match status" value="1"/>
</dbReference>
<dbReference type="PROSITE" id="PS51219">
    <property type="entry name" value="DPCK"/>
    <property type="match status" value="1"/>
</dbReference>
<evidence type="ECO:0000313" key="11">
    <source>
        <dbReference type="EMBL" id="MBF4270924.1"/>
    </source>
</evidence>
<dbReference type="Proteomes" id="UP000256923">
    <property type="component" value="Chromosome 1"/>
</dbReference>
<evidence type="ECO:0000313" key="10">
    <source>
        <dbReference type="EMBL" id="AZS25365.1"/>
    </source>
</evidence>
<dbReference type="UniPathway" id="UPA00241">
    <property type="reaction ID" value="UER00356"/>
</dbReference>
<dbReference type="PANTHER" id="PTHR10695:SF46">
    <property type="entry name" value="BIFUNCTIONAL COENZYME A SYNTHASE-RELATED"/>
    <property type="match status" value="1"/>
</dbReference>
<dbReference type="EMBL" id="RDOM01000006">
    <property type="protein sequence ID" value="MBF4270924.1"/>
    <property type="molecule type" value="Genomic_DNA"/>
</dbReference>
<evidence type="ECO:0000256" key="2">
    <source>
        <dbReference type="ARBA" id="ARBA00022490"/>
    </source>
</evidence>
<comment type="function">
    <text evidence="8">Catalyzes the phosphorylation of the 3'-hydroxyl group of dephosphocoenzyme A to form coenzyme A.</text>
</comment>
<reference evidence="10 13" key="1">
    <citation type="submission" date="2018-12" db="EMBL/GenBank/DDBJ databases">
        <title>Characterization and Draft Genome of Vibrio anguillarum J360 Marine Pathogen Isolated from an Outbreak in Lumpfish (Cyclopterus lumpus).</title>
        <authorList>
            <person name="Vasquez J.I."/>
            <person name="Cao T."/>
            <person name="Chakraborty S."/>
            <person name="Gnanagobal H."/>
            <person name="Wescot J."/>
            <person name="Boyce D."/>
            <person name="Santander J."/>
        </authorList>
    </citation>
    <scope>NUCLEOTIDE SEQUENCE [LARGE SCALE GENOMIC DNA]</scope>
    <source>
        <strain evidence="10 13">J360</strain>
    </source>
</reference>
<dbReference type="PANTHER" id="PTHR10695">
    <property type="entry name" value="DEPHOSPHO-COA KINASE-RELATED"/>
    <property type="match status" value="1"/>
</dbReference>
<dbReference type="KEGG" id="vau:VANGNB10_cI0469c"/>
<reference evidence="11 14" key="2">
    <citation type="journal article" date="2021" name="PeerJ">
        <title>Analysis of 44 Vibrio anguillarum genomes reveals high genetic diversity.</title>
        <authorList>
            <person name="Hansen M.J."/>
            <person name="Dalsgaard I."/>
        </authorList>
    </citation>
    <scope>NUCLEOTIDE SEQUENCE [LARGE SCALE GENOMIC DNA]</scope>
    <source>
        <strain evidence="11 14">17-16730-2A</strain>
        <strain evidence="12">850617-1/1</strain>
    </source>
</reference>
<dbReference type="Proteomes" id="UP000786185">
    <property type="component" value="Unassembled WGS sequence"/>
</dbReference>
<dbReference type="GO" id="GO:0005524">
    <property type="term" value="F:ATP binding"/>
    <property type="evidence" value="ECO:0007669"/>
    <property type="project" value="UniProtKB-UniRule"/>
</dbReference>
<accession>A0A1Q1H0J9</accession>
<keyword evidence="7 8" id="KW-0173">Coenzyme A biosynthesis</keyword>
<keyword evidence="3 8" id="KW-0808">Transferase</keyword>
<gene>
    <name evidence="8" type="primary">coaE</name>
    <name evidence="10" type="ORF">DYL72_10335</name>
    <name evidence="11" type="ORF">EAY07_02435</name>
    <name evidence="12" type="ORF">ERJ77_11815</name>
</gene>
<dbReference type="FunFam" id="3.40.50.300:FF:000518">
    <property type="entry name" value="Dephospho-CoA kinase"/>
    <property type="match status" value="1"/>
</dbReference>
<dbReference type="EMBL" id="CP034672">
    <property type="protein sequence ID" value="AZS25365.1"/>
    <property type="molecule type" value="Genomic_DNA"/>
</dbReference>
<comment type="pathway">
    <text evidence="8">Cofactor biosynthesis; coenzyme A biosynthesis; CoA from (R)-pantothenate: step 5/5.</text>
</comment>
<dbReference type="GO" id="GO:0004140">
    <property type="term" value="F:dephospho-CoA kinase activity"/>
    <property type="evidence" value="ECO:0007669"/>
    <property type="project" value="UniProtKB-UniRule"/>
</dbReference>
<keyword evidence="4 8" id="KW-0547">Nucleotide-binding</keyword>
<dbReference type="InterPro" id="IPR027417">
    <property type="entry name" value="P-loop_NTPase"/>
</dbReference>
<comment type="similarity">
    <text evidence="1 8">Belongs to the CoaE family.</text>
</comment>
<evidence type="ECO:0000256" key="4">
    <source>
        <dbReference type="ARBA" id="ARBA00022741"/>
    </source>
</evidence>
<dbReference type="SUPFAM" id="SSF52540">
    <property type="entry name" value="P-loop containing nucleoside triphosphate hydrolases"/>
    <property type="match status" value="1"/>
</dbReference>
<dbReference type="AlphaFoldDB" id="A0A1Q1H0J9"/>
<name>A0A1Q1H0J9_VIBAN</name>
<evidence type="ECO:0000256" key="8">
    <source>
        <dbReference type="HAMAP-Rule" id="MF_00376"/>
    </source>
</evidence>
<dbReference type="EC" id="2.7.1.24" evidence="8 9"/>